<evidence type="ECO:0000256" key="1">
    <source>
        <dbReference type="SAM" id="MobiDB-lite"/>
    </source>
</evidence>
<dbReference type="AlphaFoldDB" id="A0A9P3LGR8"/>
<proteinExistence type="predicted"/>
<evidence type="ECO:0008006" key="5">
    <source>
        <dbReference type="Google" id="ProtNLM"/>
    </source>
</evidence>
<name>A0A9P3LGR8_9APHY</name>
<evidence type="ECO:0000313" key="3">
    <source>
        <dbReference type="EMBL" id="GJE94108.1"/>
    </source>
</evidence>
<protein>
    <recommendedName>
        <fullName evidence="5">Secreted protein</fullName>
    </recommendedName>
</protein>
<evidence type="ECO:0000256" key="2">
    <source>
        <dbReference type="SAM" id="SignalP"/>
    </source>
</evidence>
<feature type="chain" id="PRO_5040484595" description="Secreted protein" evidence="2">
    <location>
        <begin position="23"/>
        <end position="69"/>
    </location>
</feature>
<feature type="region of interest" description="Disordered" evidence="1">
    <location>
        <begin position="41"/>
        <end position="69"/>
    </location>
</feature>
<sequence>MRRGRALVLLLLFLVTGRIVVQLQARLASPACAHCFMLAPARHSPRPPPPSGPSRRARSFLQAESLASA</sequence>
<gene>
    <name evidence="3" type="ORF">PsYK624_102760</name>
</gene>
<accession>A0A9P3LGR8</accession>
<feature type="signal peptide" evidence="2">
    <location>
        <begin position="1"/>
        <end position="22"/>
    </location>
</feature>
<organism evidence="3 4">
    <name type="scientific">Phanerochaete sordida</name>
    <dbReference type="NCBI Taxonomy" id="48140"/>
    <lineage>
        <taxon>Eukaryota</taxon>
        <taxon>Fungi</taxon>
        <taxon>Dikarya</taxon>
        <taxon>Basidiomycota</taxon>
        <taxon>Agaricomycotina</taxon>
        <taxon>Agaricomycetes</taxon>
        <taxon>Polyporales</taxon>
        <taxon>Phanerochaetaceae</taxon>
        <taxon>Phanerochaete</taxon>
    </lineage>
</organism>
<keyword evidence="2" id="KW-0732">Signal</keyword>
<comment type="caution">
    <text evidence="3">The sequence shown here is derived from an EMBL/GenBank/DDBJ whole genome shotgun (WGS) entry which is preliminary data.</text>
</comment>
<reference evidence="3 4" key="1">
    <citation type="submission" date="2021-08" db="EMBL/GenBank/DDBJ databases">
        <title>Draft Genome Sequence of Phanerochaete sordida strain YK-624.</title>
        <authorList>
            <person name="Mori T."/>
            <person name="Dohra H."/>
            <person name="Suzuki T."/>
            <person name="Kawagishi H."/>
            <person name="Hirai H."/>
        </authorList>
    </citation>
    <scope>NUCLEOTIDE SEQUENCE [LARGE SCALE GENOMIC DNA]</scope>
    <source>
        <strain evidence="3 4">YK-624</strain>
    </source>
</reference>
<dbReference type="Proteomes" id="UP000703269">
    <property type="component" value="Unassembled WGS sequence"/>
</dbReference>
<keyword evidence="4" id="KW-1185">Reference proteome</keyword>
<dbReference type="EMBL" id="BPQB01000037">
    <property type="protein sequence ID" value="GJE94108.1"/>
    <property type="molecule type" value="Genomic_DNA"/>
</dbReference>
<evidence type="ECO:0000313" key="4">
    <source>
        <dbReference type="Proteomes" id="UP000703269"/>
    </source>
</evidence>